<dbReference type="Proteomes" id="UP001500393">
    <property type="component" value="Unassembled WGS sequence"/>
</dbReference>
<proteinExistence type="predicted"/>
<evidence type="ECO:0000256" key="3">
    <source>
        <dbReference type="SAM" id="SignalP"/>
    </source>
</evidence>
<feature type="signal peptide" evidence="3">
    <location>
        <begin position="1"/>
        <end position="19"/>
    </location>
</feature>
<organism evidence="4 5">
    <name type="scientific">Kribbella sancticallisti</name>
    <dbReference type="NCBI Taxonomy" id="460087"/>
    <lineage>
        <taxon>Bacteria</taxon>
        <taxon>Bacillati</taxon>
        <taxon>Actinomycetota</taxon>
        <taxon>Actinomycetes</taxon>
        <taxon>Propionibacteriales</taxon>
        <taxon>Kribbellaceae</taxon>
        <taxon>Kribbella</taxon>
    </lineage>
</organism>
<dbReference type="SUPFAM" id="SSF75011">
    <property type="entry name" value="3-carboxy-cis,cis-mucoante lactonizing enzyme"/>
    <property type="match status" value="1"/>
</dbReference>
<feature type="region of interest" description="Disordered" evidence="1">
    <location>
        <begin position="400"/>
        <end position="419"/>
    </location>
</feature>
<keyword evidence="2" id="KW-1133">Transmembrane helix</keyword>
<evidence type="ECO:0008006" key="6">
    <source>
        <dbReference type="Google" id="ProtNLM"/>
    </source>
</evidence>
<reference evidence="4 5" key="1">
    <citation type="journal article" date="2019" name="Int. J. Syst. Evol. Microbiol.">
        <title>The Global Catalogue of Microorganisms (GCM) 10K type strain sequencing project: providing services to taxonomists for standard genome sequencing and annotation.</title>
        <authorList>
            <consortium name="The Broad Institute Genomics Platform"/>
            <consortium name="The Broad Institute Genome Sequencing Center for Infectious Disease"/>
            <person name="Wu L."/>
            <person name="Ma J."/>
        </authorList>
    </citation>
    <scope>NUCLEOTIDE SEQUENCE [LARGE SCALE GENOMIC DNA]</scope>
    <source>
        <strain evidence="4 5">JCM 14969</strain>
    </source>
</reference>
<dbReference type="EMBL" id="BAAAOS010000036">
    <property type="protein sequence ID" value="GAA1590452.1"/>
    <property type="molecule type" value="Genomic_DNA"/>
</dbReference>
<keyword evidence="2" id="KW-0812">Transmembrane</keyword>
<comment type="caution">
    <text evidence="4">The sequence shown here is derived from an EMBL/GenBank/DDBJ whole genome shotgun (WGS) entry which is preliminary data.</text>
</comment>
<evidence type="ECO:0000256" key="1">
    <source>
        <dbReference type="SAM" id="MobiDB-lite"/>
    </source>
</evidence>
<keyword evidence="5" id="KW-1185">Reference proteome</keyword>
<feature type="chain" id="PRO_5045234133" description="Esterase-like activity of phytase family protein" evidence="3">
    <location>
        <begin position="20"/>
        <end position="419"/>
    </location>
</feature>
<feature type="transmembrane region" description="Helical" evidence="2">
    <location>
        <begin position="368"/>
        <end position="387"/>
    </location>
</feature>
<sequence>MSFLRNTLTLTAVTLLSLAGTTAGLSSAEAAAPAPQTDQTAAAGSAVGGAATVNRAAVVGNASAVGRASAVGGVSAVGSVPLGVTADPSPAVPKKLFAIEDERVDESSGLAKSAKYEGIWWTVNDSGDTARVFGVDAQGKVRAVLKFGAKVRDVEAIAVDRDGTIYIADIGDNEASRDMIEVFTIPEPAELGDTEGIKYHRYDFEYPDGAHDAETLLIEPKTSRLYFVTKVKKKPGAFYAAPETPSREGTNKLTKVADAPAAPQGITDGTFLPDGKSVVLRTYLDVATVTWGETPTVVARAATQIAQGESVAIGPTGSEILVGSEGRGSAVYQLPIPAKAAAAPKPTAAATPKPAAADSAEPKKNHSLRWIIIGAGLLAIIITFVTFPPGRRERLDRMAENARLTGQPPPNPHGRRRAN</sequence>
<evidence type="ECO:0000256" key="2">
    <source>
        <dbReference type="SAM" id="Phobius"/>
    </source>
</evidence>
<protein>
    <recommendedName>
        <fullName evidence="6">Esterase-like activity of phytase family protein</fullName>
    </recommendedName>
</protein>
<evidence type="ECO:0000313" key="5">
    <source>
        <dbReference type="Proteomes" id="UP001500393"/>
    </source>
</evidence>
<keyword evidence="3" id="KW-0732">Signal</keyword>
<gene>
    <name evidence="4" type="ORF">GCM10009789_50180</name>
</gene>
<name>A0ABN2DY49_9ACTN</name>
<keyword evidence="2" id="KW-0472">Membrane</keyword>
<accession>A0ABN2DY49</accession>
<evidence type="ECO:0000313" key="4">
    <source>
        <dbReference type="EMBL" id="GAA1590452.1"/>
    </source>
</evidence>